<keyword evidence="3 5" id="KW-0238">DNA-binding</keyword>
<evidence type="ECO:0000259" key="6">
    <source>
        <dbReference type="PROSITE" id="PS50977"/>
    </source>
</evidence>
<keyword evidence="2" id="KW-0805">Transcription regulation</keyword>
<evidence type="ECO:0000256" key="1">
    <source>
        <dbReference type="ARBA" id="ARBA00022491"/>
    </source>
</evidence>
<dbReference type="InterPro" id="IPR036271">
    <property type="entry name" value="Tet_transcr_reg_TetR-rel_C_sf"/>
</dbReference>
<organism evidence="7 8">
    <name type="scientific">Nocardia brasiliensis</name>
    <dbReference type="NCBI Taxonomy" id="37326"/>
    <lineage>
        <taxon>Bacteria</taxon>
        <taxon>Bacillati</taxon>
        <taxon>Actinomycetota</taxon>
        <taxon>Actinomycetes</taxon>
        <taxon>Mycobacteriales</taxon>
        <taxon>Nocardiaceae</taxon>
        <taxon>Nocardia</taxon>
    </lineage>
</organism>
<dbReference type="Pfam" id="PF00440">
    <property type="entry name" value="TetR_N"/>
    <property type="match status" value="1"/>
</dbReference>
<feature type="domain" description="HTH tetR-type" evidence="6">
    <location>
        <begin position="11"/>
        <end position="71"/>
    </location>
</feature>
<gene>
    <name evidence="7" type="ORF">F5X71_20580</name>
</gene>
<accession>A0A6G9XU98</accession>
<dbReference type="Pfam" id="PF13977">
    <property type="entry name" value="TetR_C_6"/>
    <property type="match status" value="1"/>
</dbReference>
<keyword evidence="4" id="KW-0804">Transcription</keyword>
<sequence length="197" mass="21476">MVESRTAVDGTDRRAQLLERLADAIAEGGIEGVSIRDLAARAEVSVGTVQYHFATKTELLLSAWHHVRAQAAERFRQSGAPELAPAEQLFELTELLLSPAPDDRLTRVWLALVARATHDPEIAALHRAQWRDTEELLAGVLARVDPARTAESADAAAELLALLDGLTIATVTEPARMPAGRARRIARSWIHSWTATP</sequence>
<evidence type="ECO:0000256" key="4">
    <source>
        <dbReference type="ARBA" id="ARBA00023163"/>
    </source>
</evidence>
<dbReference type="PANTHER" id="PTHR30055:SF228">
    <property type="entry name" value="TRANSCRIPTIONAL REGULATOR-RELATED"/>
    <property type="match status" value="1"/>
</dbReference>
<dbReference type="InterPro" id="IPR050109">
    <property type="entry name" value="HTH-type_TetR-like_transc_reg"/>
</dbReference>
<feature type="DNA-binding region" description="H-T-H motif" evidence="5">
    <location>
        <begin position="34"/>
        <end position="53"/>
    </location>
</feature>
<dbReference type="RefSeq" id="WP_167463524.1">
    <property type="nucleotide sequence ID" value="NZ_CP046171.1"/>
</dbReference>
<dbReference type="SUPFAM" id="SSF48498">
    <property type="entry name" value="Tetracyclin repressor-like, C-terminal domain"/>
    <property type="match status" value="1"/>
</dbReference>
<proteinExistence type="predicted"/>
<evidence type="ECO:0000313" key="8">
    <source>
        <dbReference type="Proteomes" id="UP000501705"/>
    </source>
</evidence>
<name>A0A6G9XU98_NOCBR</name>
<evidence type="ECO:0000256" key="5">
    <source>
        <dbReference type="PROSITE-ProRule" id="PRU00335"/>
    </source>
</evidence>
<dbReference type="InterPro" id="IPR039538">
    <property type="entry name" value="BetI_C"/>
</dbReference>
<dbReference type="InterPro" id="IPR009057">
    <property type="entry name" value="Homeodomain-like_sf"/>
</dbReference>
<dbReference type="GO" id="GO:0003700">
    <property type="term" value="F:DNA-binding transcription factor activity"/>
    <property type="evidence" value="ECO:0007669"/>
    <property type="project" value="TreeGrafter"/>
</dbReference>
<dbReference type="GO" id="GO:0000976">
    <property type="term" value="F:transcription cis-regulatory region binding"/>
    <property type="evidence" value="ECO:0007669"/>
    <property type="project" value="TreeGrafter"/>
</dbReference>
<dbReference type="PANTHER" id="PTHR30055">
    <property type="entry name" value="HTH-TYPE TRANSCRIPTIONAL REGULATOR RUTR"/>
    <property type="match status" value="1"/>
</dbReference>
<dbReference type="EMBL" id="CP046171">
    <property type="protein sequence ID" value="QIS04403.1"/>
    <property type="molecule type" value="Genomic_DNA"/>
</dbReference>
<evidence type="ECO:0000256" key="3">
    <source>
        <dbReference type="ARBA" id="ARBA00023125"/>
    </source>
</evidence>
<protein>
    <submittedName>
        <fullName evidence="7">TetR family transcriptional regulator</fullName>
    </submittedName>
</protein>
<dbReference type="AlphaFoldDB" id="A0A6G9XU98"/>
<reference evidence="7 8" key="1">
    <citation type="journal article" date="2019" name="ACS Chem. Biol.">
        <title>Identification and Mobilization of a Cryptic Antibiotic Biosynthesis Gene Locus from a Human-Pathogenic Nocardia Isolate.</title>
        <authorList>
            <person name="Herisse M."/>
            <person name="Ishida K."/>
            <person name="Porter J.L."/>
            <person name="Howden B."/>
            <person name="Hertweck C."/>
            <person name="Stinear T.P."/>
            <person name="Pidot S.J."/>
        </authorList>
    </citation>
    <scope>NUCLEOTIDE SEQUENCE [LARGE SCALE GENOMIC DNA]</scope>
    <source>
        <strain evidence="7 8">AUSMDU00024985</strain>
    </source>
</reference>
<dbReference type="Proteomes" id="UP000501705">
    <property type="component" value="Chromosome"/>
</dbReference>
<dbReference type="SUPFAM" id="SSF46689">
    <property type="entry name" value="Homeodomain-like"/>
    <property type="match status" value="1"/>
</dbReference>
<dbReference type="Gene3D" id="1.10.357.10">
    <property type="entry name" value="Tetracycline Repressor, domain 2"/>
    <property type="match status" value="1"/>
</dbReference>
<keyword evidence="1" id="KW-0678">Repressor</keyword>
<dbReference type="InterPro" id="IPR001647">
    <property type="entry name" value="HTH_TetR"/>
</dbReference>
<dbReference type="PROSITE" id="PS50977">
    <property type="entry name" value="HTH_TETR_2"/>
    <property type="match status" value="1"/>
</dbReference>
<evidence type="ECO:0000256" key="2">
    <source>
        <dbReference type="ARBA" id="ARBA00023015"/>
    </source>
</evidence>
<evidence type="ECO:0000313" key="7">
    <source>
        <dbReference type="EMBL" id="QIS04403.1"/>
    </source>
</evidence>